<protein>
    <submittedName>
        <fullName evidence="4">Outer membrane beta-barrel protein</fullName>
    </submittedName>
</protein>
<dbReference type="SUPFAM" id="SSF56925">
    <property type="entry name" value="OMPA-like"/>
    <property type="match status" value="1"/>
</dbReference>
<name>A0ABW9XE24_9SPHN</name>
<evidence type="ECO:0000256" key="1">
    <source>
        <dbReference type="ARBA" id="ARBA00022729"/>
    </source>
</evidence>
<dbReference type="Proteomes" id="UP000753724">
    <property type="component" value="Unassembled WGS sequence"/>
</dbReference>
<evidence type="ECO:0000256" key="2">
    <source>
        <dbReference type="SAM" id="SignalP"/>
    </source>
</evidence>
<reference evidence="5" key="1">
    <citation type="submission" date="2020-01" db="EMBL/GenBank/DDBJ databases">
        <title>Sphingomonas sp. strain CSW-10.</title>
        <authorList>
            <person name="Chen W.-M."/>
        </authorList>
    </citation>
    <scope>NUCLEOTIDE SEQUENCE [LARGE SCALE GENOMIC DNA]</scope>
    <source>
        <strain evidence="5">FSY-8</strain>
    </source>
</reference>
<feature type="signal peptide" evidence="2">
    <location>
        <begin position="1"/>
        <end position="27"/>
    </location>
</feature>
<organism evidence="4 5">
    <name type="scientific">Novosphingobium ovatum</name>
    <dbReference type="NCBI Taxonomy" id="1908523"/>
    <lineage>
        <taxon>Bacteria</taxon>
        <taxon>Pseudomonadati</taxon>
        <taxon>Pseudomonadota</taxon>
        <taxon>Alphaproteobacteria</taxon>
        <taxon>Sphingomonadales</taxon>
        <taxon>Sphingomonadaceae</taxon>
        <taxon>Novosphingobium</taxon>
    </lineage>
</organism>
<dbReference type="Pfam" id="PF13505">
    <property type="entry name" value="OMP_b-brl"/>
    <property type="match status" value="1"/>
</dbReference>
<dbReference type="InterPro" id="IPR027385">
    <property type="entry name" value="Beta-barrel_OMP"/>
</dbReference>
<comment type="caution">
    <text evidence="4">The sequence shown here is derived from an EMBL/GenBank/DDBJ whole genome shotgun (WGS) entry which is preliminary data.</text>
</comment>
<evidence type="ECO:0000313" key="5">
    <source>
        <dbReference type="Proteomes" id="UP000753724"/>
    </source>
</evidence>
<dbReference type="Gene3D" id="2.40.160.20">
    <property type="match status" value="1"/>
</dbReference>
<evidence type="ECO:0000259" key="3">
    <source>
        <dbReference type="Pfam" id="PF13505"/>
    </source>
</evidence>
<evidence type="ECO:0000313" key="4">
    <source>
        <dbReference type="EMBL" id="NBC36790.1"/>
    </source>
</evidence>
<feature type="domain" description="Outer membrane protein beta-barrel" evidence="3">
    <location>
        <begin position="14"/>
        <end position="202"/>
    </location>
</feature>
<dbReference type="EMBL" id="JAAAPO010000003">
    <property type="protein sequence ID" value="NBC36790.1"/>
    <property type="molecule type" value="Genomic_DNA"/>
</dbReference>
<dbReference type="RefSeq" id="WP_161718185.1">
    <property type="nucleotide sequence ID" value="NZ_JAAAPO010000003.1"/>
</dbReference>
<proteinExistence type="predicted"/>
<keyword evidence="1 2" id="KW-0732">Signal</keyword>
<keyword evidence="5" id="KW-1185">Reference proteome</keyword>
<sequence>MPISLKSRPAAMVLAASAMLAASPALAGGAPRIDYDNLDMQFYAGPVVGYDNVTASHPLIGSDSRSGITYGGVVGVDTRVTSKMRVGFETEITGASTSLSLFDGTDTYKVGVGRDIFVGLKMGYAVTPTLLTYVKAGYSNVLGTYDEYNATGARTYHASQQLGGVRAAVGTEYLVNKVRLRLEYRYSNYGELNINGVNTGVTFERHQVMMGALYGF</sequence>
<accession>A0ABW9XE24</accession>
<feature type="chain" id="PRO_5046638903" evidence="2">
    <location>
        <begin position="28"/>
        <end position="216"/>
    </location>
</feature>
<gene>
    <name evidence="4" type="ORF">GTZ99_09500</name>
</gene>
<dbReference type="InterPro" id="IPR011250">
    <property type="entry name" value="OMP/PagP_B-barrel"/>
</dbReference>